<dbReference type="EMBL" id="JBBWUH010000012">
    <property type="protein sequence ID" value="KAK8153600.1"/>
    <property type="molecule type" value="Genomic_DNA"/>
</dbReference>
<evidence type="ECO:0000313" key="2">
    <source>
        <dbReference type="Proteomes" id="UP001456524"/>
    </source>
</evidence>
<comment type="caution">
    <text evidence="1">The sequence shown here is derived from an EMBL/GenBank/DDBJ whole genome shotgun (WGS) entry which is preliminary data.</text>
</comment>
<reference evidence="1 2" key="1">
    <citation type="journal article" date="2022" name="G3 (Bethesda)">
        <title>Enemy or ally: a genomic approach to elucidate the lifestyle of Phyllosticta citrichinaensis.</title>
        <authorList>
            <person name="Buijs V.A."/>
            <person name="Groenewald J.Z."/>
            <person name="Haridas S."/>
            <person name="LaButti K.M."/>
            <person name="Lipzen A."/>
            <person name="Martin F.M."/>
            <person name="Barry K."/>
            <person name="Grigoriev I.V."/>
            <person name="Crous P.W."/>
            <person name="Seidl M.F."/>
        </authorList>
    </citation>
    <scope>NUCLEOTIDE SEQUENCE [LARGE SCALE GENOMIC DNA]</scope>
    <source>
        <strain evidence="1 2">CBS 129764</strain>
    </source>
</reference>
<organism evidence="1 2">
    <name type="scientific">Phyllosticta citrichinensis</name>
    <dbReference type="NCBI Taxonomy" id="1130410"/>
    <lineage>
        <taxon>Eukaryota</taxon>
        <taxon>Fungi</taxon>
        <taxon>Dikarya</taxon>
        <taxon>Ascomycota</taxon>
        <taxon>Pezizomycotina</taxon>
        <taxon>Dothideomycetes</taxon>
        <taxon>Dothideomycetes incertae sedis</taxon>
        <taxon>Botryosphaeriales</taxon>
        <taxon>Phyllostictaceae</taxon>
        <taxon>Phyllosticta</taxon>
    </lineage>
</organism>
<dbReference type="Proteomes" id="UP001456524">
    <property type="component" value="Unassembled WGS sequence"/>
</dbReference>
<keyword evidence="2" id="KW-1185">Reference proteome</keyword>
<accession>A0ABR1XGA2</accession>
<protein>
    <submittedName>
        <fullName evidence="1">Uncharacterized protein</fullName>
    </submittedName>
</protein>
<proteinExistence type="predicted"/>
<sequence length="225" mass="24720">MGLALRACASTSSWFSNRSRSSSIGIQAERSAFSAEVVHLIVPCTPSNRAGKAYDFLKSPSNSHPWILFPCAAGPALCERISVDEWILQRLPSGHESLVIRAPALVLLLPHGRVDAVLVGVNESAAARNAVWLSVDIGVLWKNLDVSARFVRNILERLLARRRPWKSLQFRLLLRRKVAGHLVRFVREALELAVLLLQPLALCFDDTGPPAAEVLQLGDAELHLG</sequence>
<gene>
    <name evidence="1" type="ORF">IWX90DRAFT_69057</name>
</gene>
<evidence type="ECO:0000313" key="1">
    <source>
        <dbReference type="EMBL" id="KAK8153600.1"/>
    </source>
</evidence>
<name>A0ABR1XGA2_9PEZI</name>